<evidence type="ECO:0000259" key="20">
    <source>
        <dbReference type="PROSITE" id="PS51383"/>
    </source>
</evidence>
<keyword evidence="6 17" id="KW-0547">Nucleotide-binding</keyword>
<comment type="catalytic activity">
    <reaction evidence="1 18 19">
        <text>(6R)-NADHX = (6S)-NADHX</text>
        <dbReference type="Rhea" id="RHEA:32215"/>
        <dbReference type="ChEBI" id="CHEBI:64074"/>
        <dbReference type="ChEBI" id="CHEBI:64075"/>
        <dbReference type="EC" id="5.1.99.6"/>
    </reaction>
</comment>
<comment type="catalytic activity">
    <reaction evidence="2 18 19">
        <text>(6R)-NADPHX = (6S)-NADPHX</text>
        <dbReference type="Rhea" id="RHEA:32227"/>
        <dbReference type="ChEBI" id="CHEBI:64076"/>
        <dbReference type="ChEBI" id="CHEBI:64077"/>
        <dbReference type="EC" id="5.1.99.6"/>
    </reaction>
</comment>
<comment type="function">
    <text evidence="14 19">Bifunctional enzyme that catalyzes the epimerization of the S- and R-forms of NAD(P)HX and the dehydration of the S-form of NAD(P)HX at the expense of ADP, which is converted to AMP. This allows the repair of both epimers of NAD(P)HX, a damaged form of NAD(P)H that is a result of enzymatic or heat-dependent hydration.</text>
</comment>
<dbReference type="Pfam" id="PF01256">
    <property type="entry name" value="Carb_kinase"/>
    <property type="match status" value="1"/>
</dbReference>
<keyword evidence="7 17" id="KW-0067">ATP-binding</keyword>
<evidence type="ECO:0000256" key="18">
    <source>
        <dbReference type="HAMAP-Rule" id="MF_01966"/>
    </source>
</evidence>
<dbReference type="CDD" id="cd01171">
    <property type="entry name" value="YXKO-related"/>
    <property type="match status" value="1"/>
</dbReference>
<evidence type="ECO:0000313" key="22">
    <source>
        <dbReference type="EMBL" id="SCZ76403.1"/>
    </source>
</evidence>
<dbReference type="EMBL" id="FMWK01000001">
    <property type="protein sequence ID" value="SCZ76403.1"/>
    <property type="molecule type" value="Genomic_DNA"/>
</dbReference>
<evidence type="ECO:0000256" key="2">
    <source>
        <dbReference type="ARBA" id="ARBA00000909"/>
    </source>
</evidence>
<protein>
    <recommendedName>
        <fullName evidence="19">Bifunctional NAD(P)H-hydrate repair enzyme</fullName>
    </recommendedName>
    <alternativeName>
        <fullName evidence="19">Nicotinamide nucleotide repair protein</fullName>
    </alternativeName>
    <domain>
        <recommendedName>
            <fullName evidence="19">ADP-dependent (S)-NAD(P)H-hydrate dehydratase</fullName>
            <ecNumber evidence="19">4.2.1.136</ecNumber>
        </recommendedName>
        <alternativeName>
            <fullName evidence="19">ADP-dependent NAD(P)HX dehydratase</fullName>
        </alternativeName>
    </domain>
    <domain>
        <recommendedName>
            <fullName evidence="19">NAD(P)H-hydrate epimerase</fullName>
            <ecNumber evidence="19">5.1.99.6</ecNumber>
        </recommendedName>
    </domain>
</protein>
<dbReference type="NCBIfam" id="TIGR00197">
    <property type="entry name" value="yjeF_nterm"/>
    <property type="match status" value="1"/>
</dbReference>
<feature type="binding site" evidence="17">
    <location>
        <position position="379"/>
    </location>
    <ligand>
        <name>(6S)-NADPHX</name>
        <dbReference type="ChEBI" id="CHEBI:64076"/>
    </ligand>
</feature>
<comment type="catalytic activity">
    <reaction evidence="16 17 19">
        <text>(6S)-NADPHX + ADP = AMP + phosphate + NADPH + H(+)</text>
        <dbReference type="Rhea" id="RHEA:32235"/>
        <dbReference type="ChEBI" id="CHEBI:15378"/>
        <dbReference type="ChEBI" id="CHEBI:43474"/>
        <dbReference type="ChEBI" id="CHEBI:57783"/>
        <dbReference type="ChEBI" id="CHEBI:64076"/>
        <dbReference type="ChEBI" id="CHEBI:456215"/>
        <dbReference type="ChEBI" id="CHEBI:456216"/>
        <dbReference type="EC" id="4.2.1.136"/>
    </reaction>
</comment>
<feature type="binding site" evidence="17">
    <location>
        <position position="445"/>
    </location>
    <ligand>
        <name>(6S)-NADPHX</name>
        <dbReference type="ChEBI" id="CHEBI:64076"/>
    </ligand>
</feature>
<proteinExistence type="inferred from homology"/>
<comment type="cofactor">
    <cofactor evidence="17">
        <name>Mg(2+)</name>
        <dbReference type="ChEBI" id="CHEBI:18420"/>
    </cofactor>
</comment>
<evidence type="ECO:0000256" key="15">
    <source>
        <dbReference type="ARBA" id="ARBA00048238"/>
    </source>
</evidence>
<dbReference type="GO" id="GO:0046872">
    <property type="term" value="F:metal ion binding"/>
    <property type="evidence" value="ECO:0007669"/>
    <property type="project" value="UniProtKB-UniRule"/>
</dbReference>
<dbReference type="NCBIfam" id="TIGR00196">
    <property type="entry name" value="yjeF_cterm"/>
    <property type="match status" value="1"/>
</dbReference>
<dbReference type="GO" id="GO:0110051">
    <property type="term" value="P:metabolite repair"/>
    <property type="evidence" value="ECO:0007669"/>
    <property type="project" value="TreeGrafter"/>
</dbReference>
<comment type="similarity">
    <text evidence="17">Belongs to the NnrD/CARKD family.</text>
</comment>
<dbReference type="InterPro" id="IPR000631">
    <property type="entry name" value="CARKD"/>
</dbReference>
<dbReference type="GO" id="GO:0046496">
    <property type="term" value="P:nicotinamide nucleotide metabolic process"/>
    <property type="evidence" value="ECO:0007669"/>
    <property type="project" value="UniProtKB-UniRule"/>
</dbReference>
<dbReference type="GO" id="GO:0052855">
    <property type="term" value="F:ADP-dependent NAD(P)H-hydrate dehydratase activity"/>
    <property type="evidence" value="ECO:0007669"/>
    <property type="project" value="UniProtKB-UniRule"/>
</dbReference>
<keyword evidence="13" id="KW-0511">Multifunctional enzyme</keyword>
<dbReference type="InterPro" id="IPR004443">
    <property type="entry name" value="YjeF_N_dom"/>
</dbReference>
<evidence type="ECO:0000259" key="21">
    <source>
        <dbReference type="PROSITE" id="PS51385"/>
    </source>
</evidence>
<comment type="subunit">
    <text evidence="17">Homotetramer.</text>
</comment>
<keyword evidence="5 18" id="KW-0479">Metal-binding</keyword>
<feature type="binding site" evidence="18">
    <location>
        <position position="165"/>
    </location>
    <ligand>
        <name>(6S)-NADPHX</name>
        <dbReference type="ChEBI" id="CHEBI:64076"/>
    </ligand>
</feature>
<evidence type="ECO:0000256" key="5">
    <source>
        <dbReference type="ARBA" id="ARBA00022723"/>
    </source>
</evidence>
<name>A0A1G5RQP2_PSEXY</name>
<evidence type="ECO:0000313" key="23">
    <source>
        <dbReference type="Proteomes" id="UP000199428"/>
    </source>
</evidence>
<comment type="catalytic activity">
    <reaction evidence="15 17 19">
        <text>(6S)-NADHX + ADP = AMP + phosphate + NADH + H(+)</text>
        <dbReference type="Rhea" id="RHEA:32223"/>
        <dbReference type="ChEBI" id="CHEBI:15378"/>
        <dbReference type="ChEBI" id="CHEBI:43474"/>
        <dbReference type="ChEBI" id="CHEBI:57945"/>
        <dbReference type="ChEBI" id="CHEBI:64074"/>
        <dbReference type="ChEBI" id="CHEBI:456215"/>
        <dbReference type="ChEBI" id="CHEBI:456216"/>
        <dbReference type="EC" id="4.2.1.136"/>
    </reaction>
</comment>
<feature type="binding site" evidence="18">
    <location>
        <begin position="58"/>
        <end position="62"/>
    </location>
    <ligand>
        <name>(6S)-NADPHX</name>
        <dbReference type="ChEBI" id="CHEBI:64076"/>
    </ligand>
</feature>
<feature type="domain" description="YjeF N-terminal" evidence="21">
    <location>
        <begin position="10"/>
        <end position="223"/>
    </location>
</feature>
<dbReference type="PIRSF" id="PIRSF017184">
    <property type="entry name" value="Nnr"/>
    <property type="match status" value="1"/>
</dbReference>
<dbReference type="SUPFAM" id="SSF64153">
    <property type="entry name" value="YjeF N-terminal domain-like"/>
    <property type="match status" value="1"/>
</dbReference>
<evidence type="ECO:0000256" key="13">
    <source>
        <dbReference type="ARBA" id="ARBA00023268"/>
    </source>
</evidence>
<evidence type="ECO:0000256" key="11">
    <source>
        <dbReference type="ARBA" id="ARBA00023235"/>
    </source>
</evidence>
<feature type="binding site" evidence="18">
    <location>
        <position position="59"/>
    </location>
    <ligand>
        <name>K(+)</name>
        <dbReference type="ChEBI" id="CHEBI:29103"/>
    </ligand>
</feature>
<dbReference type="SUPFAM" id="SSF53613">
    <property type="entry name" value="Ribokinase-like"/>
    <property type="match status" value="1"/>
</dbReference>
<evidence type="ECO:0000256" key="6">
    <source>
        <dbReference type="ARBA" id="ARBA00022741"/>
    </source>
</evidence>
<feature type="binding site" evidence="17">
    <location>
        <begin position="416"/>
        <end position="420"/>
    </location>
    <ligand>
        <name>AMP</name>
        <dbReference type="ChEBI" id="CHEBI:456215"/>
    </ligand>
</feature>
<dbReference type="PROSITE" id="PS51385">
    <property type="entry name" value="YJEF_N"/>
    <property type="match status" value="1"/>
</dbReference>
<feature type="binding site" evidence="17">
    <location>
        <position position="326"/>
    </location>
    <ligand>
        <name>(6S)-NADPHX</name>
        <dbReference type="ChEBI" id="CHEBI:64076"/>
    </ligand>
</feature>
<evidence type="ECO:0000256" key="4">
    <source>
        <dbReference type="ARBA" id="ARBA00009524"/>
    </source>
</evidence>
<dbReference type="EC" id="5.1.99.6" evidence="19"/>
<dbReference type="PANTHER" id="PTHR12592">
    <property type="entry name" value="ATP-DEPENDENT (S)-NAD(P)H-HYDRATE DEHYDRATASE FAMILY MEMBER"/>
    <property type="match status" value="1"/>
</dbReference>
<dbReference type="Pfam" id="PF03853">
    <property type="entry name" value="YjeF_N"/>
    <property type="match status" value="1"/>
</dbReference>
<comment type="function">
    <text evidence="18">Catalyzes the epimerization of the S- and R-forms of NAD(P)HX, a damaged form of NAD(P)H that is a result of enzymatic or heat-dependent hydration. This is a prerequisite for the S-specific NAD(P)H-hydrate dehydratase to allow the repair of both epimers of NAD(P)HX.</text>
</comment>
<feature type="binding site" evidence="17">
    <location>
        <position position="263"/>
    </location>
    <ligand>
        <name>(6S)-NADPHX</name>
        <dbReference type="ChEBI" id="CHEBI:64076"/>
    </ligand>
</feature>
<dbReference type="AlphaFoldDB" id="A0A1G5RQP2"/>
<dbReference type="RefSeq" id="WP_090160685.1">
    <property type="nucleotide sequence ID" value="NZ_FMWK01000001.1"/>
</dbReference>
<evidence type="ECO:0000256" key="3">
    <source>
        <dbReference type="ARBA" id="ARBA00006001"/>
    </source>
</evidence>
<keyword evidence="9 18" id="KW-0630">Potassium</keyword>
<comment type="similarity">
    <text evidence="18">Belongs to the NnrE/AIBP family.</text>
</comment>
<evidence type="ECO:0000256" key="19">
    <source>
        <dbReference type="PIRNR" id="PIRNR017184"/>
    </source>
</evidence>
<dbReference type="HAMAP" id="MF_01965">
    <property type="entry name" value="NADHX_dehydratase"/>
    <property type="match status" value="1"/>
</dbReference>
<keyword evidence="8 17" id="KW-0521">NADP</keyword>
<evidence type="ECO:0000256" key="16">
    <source>
        <dbReference type="ARBA" id="ARBA00049209"/>
    </source>
</evidence>
<dbReference type="Gene3D" id="3.40.1190.20">
    <property type="match status" value="1"/>
</dbReference>
<feature type="domain" description="YjeF C-terminal" evidence="20">
    <location>
        <begin position="228"/>
        <end position="501"/>
    </location>
</feature>
<organism evidence="22 23">
    <name type="scientific">Pseudobutyrivibrio xylanivorans</name>
    <dbReference type="NCBI Taxonomy" id="185007"/>
    <lineage>
        <taxon>Bacteria</taxon>
        <taxon>Bacillati</taxon>
        <taxon>Bacillota</taxon>
        <taxon>Clostridia</taxon>
        <taxon>Lachnospirales</taxon>
        <taxon>Lachnospiraceae</taxon>
        <taxon>Pseudobutyrivibrio</taxon>
    </lineage>
</organism>
<reference evidence="22 23" key="1">
    <citation type="submission" date="2016-10" db="EMBL/GenBank/DDBJ databases">
        <authorList>
            <person name="de Groot N.N."/>
        </authorList>
    </citation>
    <scope>NUCLEOTIDE SEQUENCE [LARGE SCALE GENOMIC DNA]</scope>
    <source>
        <strain evidence="22 23">DSM 10317</strain>
    </source>
</reference>
<feature type="binding site" evidence="17">
    <location>
        <position position="444"/>
    </location>
    <ligand>
        <name>AMP</name>
        <dbReference type="ChEBI" id="CHEBI:456215"/>
    </ligand>
</feature>
<dbReference type="GO" id="GO:0005524">
    <property type="term" value="F:ATP binding"/>
    <property type="evidence" value="ECO:0007669"/>
    <property type="project" value="UniProtKB-UniRule"/>
</dbReference>
<comment type="function">
    <text evidence="17">Catalyzes the dehydration of the S-form of NAD(P)HX at the expense of ADP, which is converted to AMP. Together with NAD(P)HX epimerase, which catalyzes the epimerization of the S- and R-forms, the enzyme allows the repair of both epimers of NAD(P)HX, a damaged form of NAD(P)H that is a result of enzymatic or heat-dependent hydration.</text>
</comment>
<evidence type="ECO:0000256" key="10">
    <source>
        <dbReference type="ARBA" id="ARBA00023027"/>
    </source>
</evidence>
<evidence type="ECO:0000256" key="8">
    <source>
        <dbReference type="ARBA" id="ARBA00022857"/>
    </source>
</evidence>
<evidence type="ECO:0000256" key="9">
    <source>
        <dbReference type="ARBA" id="ARBA00022958"/>
    </source>
</evidence>
<dbReference type="HAMAP" id="MF_01966">
    <property type="entry name" value="NADHX_epimerase"/>
    <property type="match status" value="1"/>
</dbReference>
<evidence type="ECO:0000256" key="1">
    <source>
        <dbReference type="ARBA" id="ARBA00000013"/>
    </source>
</evidence>
<accession>A0A1G5RQP2</accession>
<dbReference type="InterPro" id="IPR030677">
    <property type="entry name" value="Nnr"/>
</dbReference>
<comment type="cofactor">
    <cofactor evidence="18 19">
        <name>K(+)</name>
        <dbReference type="ChEBI" id="CHEBI:29103"/>
    </cofactor>
    <text evidence="18 19">Binds 1 potassium ion per subunit.</text>
</comment>
<keyword evidence="10 17" id="KW-0520">NAD</keyword>
<comment type="similarity">
    <text evidence="4 19">In the C-terminal section; belongs to the NnrD/CARKD family.</text>
</comment>
<gene>
    <name evidence="18" type="primary">nnrE</name>
    <name evidence="17" type="synonym">nnrD</name>
    <name evidence="22" type="ORF">SAMN02910350_00235</name>
</gene>
<feature type="binding site" evidence="18">
    <location>
        <position position="132"/>
    </location>
    <ligand>
        <name>K(+)</name>
        <dbReference type="ChEBI" id="CHEBI:29103"/>
    </ligand>
</feature>
<evidence type="ECO:0000256" key="12">
    <source>
        <dbReference type="ARBA" id="ARBA00023239"/>
    </source>
</evidence>
<dbReference type="PROSITE" id="PS51383">
    <property type="entry name" value="YJEF_C_3"/>
    <property type="match status" value="1"/>
</dbReference>
<sequence>MKPILSASQMKEWDSKTIEQMGVPSLVLMERAALAVCNRILHSYSDKPKIGIFAGPGNNGGDGIAIARIMHTKGFPVKAIVLGDSKKFSTQLRQELEIAGNYGVDIVYPWNIDDVSIKEFLRMFADRDILIDSMFGIGLTRGLEGDYAVAAEYINQSGKTVMAVDIPSGYDTDSGKLLGTVGVKADTTVTFAYMKKGLVLGDCKLAAGNVYVADVGIYCKDDKVAQLLDDDILTSIPKREANANKGTCGKVLVIAGSESIYGACYLAANAALVTGSGLVKIYTHQNNIESIQQTLPETMYKGYTAFDEAEVLQQISWADAIVIGPGLGTSEVSEKILRTVCDQAKVPVIVDADGVNLLAKDLKQLDELAGRVPVILTPHLKEMERLCNKLVNEINYNMENVAKEFAAEHNCIVVLKNFTTVVAIVNTIFYCDSGNEGLATPGSGDVLAGIIGALLGQGLSADVAASAGAYIHGKAGTIATEDTGIKGLLARDIIANINKVI</sequence>
<dbReference type="GO" id="GO:0052856">
    <property type="term" value="F:NAD(P)HX epimerase activity"/>
    <property type="evidence" value="ECO:0007669"/>
    <property type="project" value="UniProtKB-UniRule"/>
</dbReference>
<dbReference type="Gene3D" id="3.40.50.10260">
    <property type="entry name" value="YjeF N-terminal domain"/>
    <property type="match status" value="1"/>
</dbReference>
<comment type="similarity">
    <text evidence="3 19">In the N-terminal section; belongs to the NnrE/AIBP family.</text>
</comment>
<dbReference type="Proteomes" id="UP000199428">
    <property type="component" value="Unassembled WGS sequence"/>
</dbReference>
<evidence type="ECO:0000256" key="17">
    <source>
        <dbReference type="HAMAP-Rule" id="MF_01965"/>
    </source>
</evidence>
<feature type="binding site" evidence="18">
    <location>
        <position position="168"/>
    </location>
    <ligand>
        <name>K(+)</name>
        <dbReference type="ChEBI" id="CHEBI:29103"/>
    </ligand>
</feature>
<dbReference type="EC" id="4.2.1.136" evidence="19"/>
<keyword evidence="11 18" id="KW-0413">Isomerase</keyword>
<evidence type="ECO:0000256" key="7">
    <source>
        <dbReference type="ARBA" id="ARBA00022840"/>
    </source>
</evidence>
<dbReference type="InterPro" id="IPR036652">
    <property type="entry name" value="YjeF_N_dom_sf"/>
</dbReference>
<dbReference type="PANTHER" id="PTHR12592:SF0">
    <property type="entry name" value="ATP-DEPENDENT (S)-NAD(P)H-HYDRATE DEHYDRATASE"/>
    <property type="match status" value="1"/>
</dbReference>
<evidence type="ECO:0000256" key="14">
    <source>
        <dbReference type="ARBA" id="ARBA00025153"/>
    </source>
</evidence>
<feature type="binding site" evidence="18">
    <location>
        <begin position="136"/>
        <end position="142"/>
    </location>
    <ligand>
        <name>(6S)-NADPHX</name>
        <dbReference type="ChEBI" id="CHEBI:64076"/>
    </ligand>
</feature>
<dbReference type="InterPro" id="IPR029056">
    <property type="entry name" value="Ribokinase-like"/>
</dbReference>
<keyword evidence="12 17" id="KW-0456">Lyase</keyword>
<feature type="binding site" evidence="18">
    <location>
        <position position="147"/>
    </location>
    <ligand>
        <name>(6S)-NADPHX</name>
        <dbReference type="ChEBI" id="CHEBI:64076"/>
    </ligand>
</feature>